<dbReference type="RefSeq" id="WP_014698332.1">
    <property type="nucleotide sequence ID" value="NZ_CBUQ010000005.1"/>
</dbReference>
<dbReference type="AlphaFoldDB" id="A0AAV2W1A7"/>
<comment type="caution">
    <text evidence="1">The sequence shown here is derived from an EMBL/GenBank/DDBJ whole genome shotgun (WGS) entry which is preliminary data.</text>
</comment>
<protein>
    <submittedName>
        <fullName evidence="1">Uncharacterized protein</fullName>
    </submittedName>
</protein>
<evidence type="ECO:0000313" key="1">
    <source>
        <dbReference type="EMBL" id="CDI67012.1"/>
    </source>
</evidence>
<name>A0AAV2W1A7_9BIFI</name>
<reference evidence="1 2" key="2">
    <citation type="submission" date="2015-01" db="EMBL/GenBank/DDBJ databases">
        <title>Genome sequence of a Bifidobacterium animalis strain.</title>
        <authorList>
            <person name="Bogovic-Matijasic B."/>
            <person name="Hacin B."/>
            <person name="Citar M."/>
            <person name="Svigelj K."/>
            <person name="Stempelj M."/>
            <person name="Rogelj I."/>
        </authorList>
    </citation>
    <scope>NUCLEOTIDE SEQUENCE [LARGE SCALE GENOMIC DNA]</scope>
    <source>
        <strain evidence="1 2">IM386</strain>
    </source>
</reference>
<evidence type="ECO:0000313" key="2">
    <source>
        <dbReference type="Proteomes" id="UP000035645"/>
    </source>
</evidence>
<organism evidence="1 2">
    <name type="scientific">Bifidobacterium animalis subsp. animalis IM386</name>
    <dbReference type="NCBI Taxonomy" id="1402194"/>
    <lineage>
        <taxon>Bacteria</taxon>
        <taxon>Bacillati</taxon>
        <taxon>Actinomycetota</taxon>
        <taxon>Actinomycetes</taxon>
        <taxon>Bifidobacteriales</taxon>
        <taxon>Bifidobacteriaceae</taxon>
        <taxon>Bifidobacterium</taxon>
    </lineage>
</organism>
<gene>
    <name evidence="1" type="ORF">BANIM336_00321</name>
</gene>
<reference evidence="1 2" key="1">
    <citation type="submission" date="2013-10" db="EMBL/GenBank/DDBJ databases">
        <authorList>
            <person name="Manrique M."/>
        </authorList>
    </citation>
    <scope>NUCLEOTIDE SEQUENCE [LARGE SCALE GENOMIC DNA]</scope>
    <source>
        <strain evidence="1 2">IM386</strain>
    </source>
</reference>
<accession>A0AAV2W1A7</accession>
<dbReference type="EMBL" id="CBUQ010000005">
    <property type="protein sequence ID" value="CDI67012.1"/>
    <property type="molecule type" value="Genomic_DNA"/>
</dbReference>
<sequence>MGMIVVLELSDADNEYQFDSHIAAATEKAQLELTRLDDIIGASRMLRPECDRLDYALAVSSGVLCSLFDIFLVGAPNDSELQSQTDQWFSSRIQNFARFFGWDGEKGDLASAIKKLEDTFGIPYDQTGQGISGTIVFSLSPMNHHFKSLGHNPTLFGLFFSILDQFTNQSHFVSGGQMIALTEASGSFELRGATVPARLFCGFTNWLGHLFSDMTGSSGSARKGNRGMGIPSPLWTWANDAIATLQTMRIRIPDWLTQFNEFAMNLYLQGYDLRFQAMQAIPVMLNELITRLLYLTRRLVEYYREHAHESLSPQAMWTACEPFTNPSVKRMLTVAHGTFCLFDATDAIIRGATKTPGSFDVQEIAMRLNIVGIGRFAISLYGEGRRAGQLHKVEQQARFASRERIIVEDYLAGLVELGRLYDDRQLIDFTDAFKNSGPYIRAFEKSARLAALRRVPKDQILTTKSDIDSYFNK</sequence>
<dbReference type="Proteomes" id="UP000035645">
    <property type="component" value="Unassembled WGS sequence"/>
</dbReference>
<proteinExistence type="predicted"/>